<dbReference type="Proteomes" id="UP000064939">
    <property type="component" value="Chromosome"/>
</dbReference>
<proteinExistence type="predicted"/>
<dbReference type="GO" id="GO:0030026">
    <property type="term" value="P:intracellular manganese ion homeostasis"/>
    <property type="evidence" value="ECO:0007669"/>
    <property type="project" value="InterPro"/>
</dbReference>
<dbReference type="AlphaFoldDB" id="A0A0N7GY18"/>
<keyword evidence="2 5" id="KW-0812">Transmembrane</keyword>
<dbReference type="STRING" id="1324350.AOY20_12415"/>
<evidence type="ECO:0000256" key="5">
    <source>
        <dbReference type="SAM" id="Phobius"/>
    </source>
</evidence>
<feature type="transmembrane region" description="Helical" evidence="5">
    <location>
        <begin position="49"/>
        <end position="70"/>
    </location>
</feature>
<feature type="transmembrane region" description="Helical" evidence="5">
    <location>
        <begin position="210"/>
        <end position="232"/>
    </location>
</feature>
<dbReference type="GO" id="GO:0005384">
    <property type="term" value="F:manganese ion transmembrane transporter activity"/>
    <property type="evidence" value="ECO:0007669"/>
    <property type="project" value="InterPro"/>
</dbReference>
<evidence type="ECO:0000313" key="7">
    <source>
        <dbReference type="Proteomes" id="UP000064939"/>
    </source>
</evidence>
<keyword evidence="7" id="KW-1185">Reference proteome</keyword>
<accession>A0A0N7GY18</accession>
<evidence type="ECO:0000256" key="4">
    <source>
        <dbReference type="ARBA" id="ARBA00023136"/>
    </source>
</evidence>
<keyword evidence="4 5" id="KW-0472">Membrane</keyword>
<feature type="transmembrane region" description="Helical" evidence="5">
    <location>
        <begin position="149"/>
        <end position="172"/>
    </location>
</feature>
<evidence type="ECO:0000256" key="3">
    <source>
        <dbReference type="ARBA" id="ARBA00022989"/>
    </source>
</evidence>
<evidence type="ECO:0000256" key="1">
    <source>
        <dbReference type="ARBA" id="ARBA00004127"/>
    </source>
</evidence>
<reference evidence="6 7" key="1">
    <citation type="journal article" date="2015" name="Int. J. Syst. Evol. Microbiol.">
        <title>Acinetobacter equi sp. nov. isolated from horse faeces.</title>
        <authorList>
            <person name="Poppel M.T."/>
            <person name="Skiebe E."/>
            <person name="Laue M."/>
            <person name="Bergmann H."/>
            <person name="Ebersberger I."/>
            <person name="Garn T."/>
            <person name="Fruth A."/>
            <person name="Baumgardt S."/>
            <person name="Busse H.J."/>
            <person name="Wilharm G."/>
        </authorList>
    </citation>
    <scope>NUCLEOTIDE SEQUENCE [LARGE SCALE GENOMIC DNA]</scope>
    <source>
        <strain evidence="6 7">114</strain>
    </source>
</reference>
<protein>
    <submittedName>
        <fullName evidence="6">Nodulin 21</fullName>
    </submittedName>
</protein>
<keyword evidence="3 5" id="KW-1133">Transmembrane helix</keyword>
<dbReference type="EMBL" id="CP012808">
    <property type="protein sequence ID" value="ALH96275.1"/>
    <property type="molecule type" value="Genomic_DNA"/>
</dbReference>
<gene>
    <name evidence="6" type="ORF">AOY20_12415</name>
</gene>
<evidence type="ECO:0000256" key="2">
    <source>
        <dbReference type="ARBA" id="ARBA00022692"/>
    </source>
</evidence>
<organism evidence="6 7">
    <name type="scientific">Acinetobacter equi</name>
    <dbReference type="NCBI Taxonomy" id="1324350"/>
    <lineage>
        <taxon>Bacteria</taxon>
        <taxon>Pseudomonadati</taxon>
        <taxon>Pseudomonadota</taxon>
        <taxon>Gammaproteobacteria</taxon>
        <taxon>Moraxellales</taxon>
        <taxon>Moraxellaceae</taxon>
        <taxon>Acinetobacter</taxon>
    </lineage>
</organism>
<dbReference type="RefSeq" id="WP_054582158.1">
    <property type="nucleotide sequence ID" value="NZ_CP012808.1"/>
</dbReference>
<dbReference type="OrthoDB" id="9789677at2"/>
<feature type="transmembrane region" description="Helical" evidence="5">
    <location>
        <begin position="178"/>
        <end position="198"/>
    </location>
</feature>
<dbReference type="GO" id="GO:0012505">
    <property type="term" value="C:endomembrane system"/>
    <property type="evidence" value="ECO:0007669"/>
    <property type="project" value="UniProtKB-SubCell"/>
</dbReference>
<dbReference type="InterPro" id="IPR008217">
    <property type="entry name" value="Ccc1_fam"/>
</dbReference>
<feature type="transmembrane region" description="Helical" evidence="5">
    <location>
        <begin position="21"/>
        <end position="43"/>
    </location>
</feature>
<dbReference type="Pfam" id="PF01988">
    <property type="entry name" value="VIT1"/>
    <property type="match status" value="1"/>
</dbReference>
<evidence type="ECO:0000313" key="6">
    <source>
        <dbReference type="EMBL" id="ALH96275.1"/>
    </source>
</evidence>
<dbReference type="KEGG" id="aei:AOY20_12415"/>
<dbReference type="CDD" id="cd02432">
    <property type="entry name" value="Nodulin-21_like_1"/>
    <property type="match status" value="1"/>
</dbReference>
<sequence>MPHSYHIEKHYMERSGWLRAAVLGANDGIISVTSLVVGMAASGASSQTLLIACIAGLISGAASMAAGEYISVKSQQDIEKSDLKMEARELELHPELELNELKHIYMKRGLDSVLATKVAEQLTLHNALDAHARDEIGIFEHTSARPFTAAFSSALAFTLGSLFPLASILWLPDQSLEYGVMIIGVISLGIMGGIASYVGGANIWRGAFRVMIWGVIAMVFSSWIGSLFHVAMN</sequence>
<dbReference type="PANTHER" id="PTHR31851">
    <property type="entry name" value="FE(2+)/MN(2+) TRANSPORTER PCL1"/>
    <property type="match status" value="1"/>
</dbReference>
<comment type="subcellular location">
    <subcellularLocation>
        <location evidence="1">Endomembrane system</location>
        <topology evidence="1">Multi-pass membrane protein</topology>
    </subcellularLocation>
</comment>
<name>A0A0N7GY18_9GAMM</name>